<reference evidence="3" key="1">
    <citation type="journal article" date="2019" name="Int. J. Syst. Evol. Microbiol.">
        <title>The Global Catalogue of Microorganisms (GCM) 10K type strain sequencing project: providing services to taxonomists for standard genome sequencing and annotation.</title>
        <authorList>
            <consortium name="The Broad Institute Genomics Platform"/>
            <consortium name="The Broad Institute Genome Sequencing Center for Infectious Disease"/>
            <person name="Wu L."/>
            <person name="Ma J."/>
        </authorList>
    </citation>
    <scope>NUCLEOTIDE SEQUENCE [LARGE SCALE GENOMIC DNA]</scope>
    <source>
        <strain evidence="3">CCM 8604</strain>
    </source>
</reference>
<feature type="domain" description="AAA+ ATPase" evidence="1">
    <location>
        <begin position="47"/>
        <end position="185"/>
    </location>
</feature>
<dbReference type="InterPro" id="IPR027417">
    <property type="entry name" value="P-loop_NTPase"/>
</dbReference>
<evidence type="ECO:0000313" key="3">
    <source>
        <dbReference type="Proteomes" id="UP001597036"/>
    </source>
</evidence>
<dbReference type="EMBL" id="JBHTHQ010000010">
    <property type="protein sequence ID" value="MFD0704379.1"/>
    <property type="molecule type" value="Genomic_DNA"/>
</dbReference>
<evidence type="ECO:0000259" key="1">
    <source>
        <dbReference type="SMART" id="SM00382"/>
    </source>
</evidence>
<dbReference type="GO" id="GO:0003887">
    <property type="term" value="F:DNA-directed DNA polymerase activity"/>
    <property type="evidence" value="ECO:0007669"/>
    <property type="project" value="UniProtKB-EC"/>
</dbReference>
<sequence length="400" mass="44028">MTHDTDTFPDSAAATAGKSTSSVWDSIIGQTPVVEFLSRVANNPKDIAQSWLICGPAGSGRSNVAQAFAAALQCPHGGCGQCDTCRHIAAHTHPDVTVLATDRVTITIEQVRELMDKAEQMPSISPWRIIIIEDVDRMAERTTNVLLKDIEEPSEHTIWLLCAPSAQDVLPTIRSRTRIVNLAVPQTQAVAQFLMESTGVDEHKAKQYARLAQGHIGIARLYATQPEAARMRNDIVDKVVSMTRTSQAVLLADELFTSAQKQAQETVTEQVEHEQARFRSLNGLGAKDSIPPALRSMYNAIGKKDDVNRRITRLTRDVVDRGLTTLASIYRDVSVIHNDSEMVADLVNKEFLEQITDYSLRVKPNQALDAVGRISVARRRIAGNTPILLALEALFTSLIF</sequence>
<dbReference type="EC" id="2.7.7.7" evidence="2"/>
<gene>
    <name evidence="2" type="ORF">ACFQY8_01245</name>
</gene>
<keyword evidence="2" id="KW-0808">Transferase</keyword>
<protein>
    <submittedName>
        <fullName evidence="2">DNA polymerase III subunit delta</fullName>
        <ecNumber evidence="2">2.7.7.7</ecNumber>
    </submittedName>
</protein>
<dbReference type="RefSeq" id="WP_377937822.1">
    <property type="nucleotide sequence ID" value="NZ_JBHTHQ010000010.1"/>
</dbReference>
<dbReference type="InterPro" id="IPR003593">
    <property type="entry name" value="AAA+_ATPase"/>
</dbReference>
<comment type="caution">
    <text evidence="2">The sequence shown here is derived from an EMBL/GenBank/DDBJ whole genome shotgun (WGS) entry which is preliminary data.</text>
</comment>
<dbReference type="PANTHER" id="PTHR11669">
    <property type="entry name" value="REPLICATION FACTOR C / DNA POLYMERASE III GAMMA-TAU SUBUNIT"/>
    <property type="match status" value="1"/>
</dbReference>
<dbReference type="Proteomes" id="UP001597036">
    <property type="component" value="Unassembled WGS sequence"/>
</dbReference>
<dbReference type="PANTHER" id="PTHR11669:SF8">
    <property type="entry name" value="DNA POLYMERASE III SUBUNIT DELTA"/>
    <property type="match status" value="1"/>
</dbReference>
<evidence type="ECO:0000313" key="2">
    <source>
        <dbReference type="EMBL" id="MFD0704379.1"/>
    </source>
</evidence>
<name>A0ABW2Y2B6_9BIFI</name>
<dbReference type="Pfam" id="PF13177">
    <property type="entry name" value="DNA_pol3_delta2"/>
    <property type="match status" value="1"/>
</dbReference>
<keyword evidence="2" id="KW-0548">Nucleotidyltransferase</keyword>
<dbReference type="SUPFAM" id="SSF52540">
    <property type="entry name" value="P-loop containing nucleoside triphosphate hydrolases"/>
    <property type="match status" value="1"/>
</dbReference>
<dbReference type="Gene3D" id="3.40.50.300">
    <property type="entry name" value="P-loop containing nucleotide triphosphate hydrolases"/>
    <property type="match status" value="1"/>
</dbReference>
<organism evidence="2 3">
    <name type="scientific">Alloscardovia venturai</name>
    <dbReference type="NCBI Taxonomy" id="1769421"/>
    <lineage>
        <taxon>Bacteria</taxon>
        <taxon>Bacillati</taxon>
        <taxon>Actinomycetota</taxon>
        <taxon>Actinomycetes</taxon>
        <taxon>Bifidobacteriales</taxon>
        <taxon>Bifidobacteriaceae</taxon>
        <taxon>Alloscardovia</taxon>
    </lineage>
</organism>
<dbReference type="InterPro" id="IPR050238">
    <property type="entry name" value="DNA_Rep/Repair_Clamp_Loader"/>
</dbReference>
<keyword evidence="3" id="KW-1185">Reference proteome</keyword>
<dbReference type="SMART" id="SM00382">
    <property type="entry name" value="AAA"/>
    <property type="match status" value="1"/>
</dbReference>
<dbReference type="NCBIfam" id="NF005926">
    <property type="entry name" value="PRK07940.1"/>
    <property type="match status" value="1"/>
</dbReference>
<proteinExistence type="predicted"/>
<accession>A0ABW2Y2B6</accession>